<evidence type="ECO:0000313" key="2">
    <source>
        <dbReference type="Proteomes" id="UP000008909"/>
    </source>
</evidence>
<protein>
    <submittedName>
        <fullName evidence="1">Uncharacterized protein</fullName>
    </submittedName>
</protein>
<dbReference type="AlphaFoldDB" id="G7YM65"/>
<gene>
    <name evidence="1" type="ORF">CLF_111985</name>
</gene>
<proteinExistence type="predicted"/>
<organism evidence="1 2">
    <name type="scientific">Clonorchis sinensis</name>
    <name type="common">Chinese liver fluke</name>
    <dbReference type="NCBI Taxonomy" id="79923"/>
    <lineage>
        <taxon>Eukaryota</taxon>
        <taxon>Metazoa</taxon>
        <taxon>Spiralia</taxon>
        <taxon>Lophotrochozoa</taxon>
        <taxon>Platyhelminthes</taxon>
        <taxon>Trematoda</taxon>
        <taxon>Digenea</taxon>
        <taxon>Opisthorchiida</taxon>
        <taxon>Opisthorchiata</taxon>
        <taxon>Opisthorchiidae</taxon>
        <taxon>Clonorchis</taxon>
    </lineage>
</organism>
<evidence type="ECO:0000313" key="1">
    <source>
        <dbReference type="EMBL" id="GAA54046.1"/>
    </source>
</evidence>
<reference key="2">
    <citation type="submission" date="2011-10" db="EMBL/GenBank/DDBJ databases">
        <title>The genome and transcriptome sequence of Clonorchis sinensis provide insights into the carcinogenic liver fluke.</title>
        <authorList>
            <person name="Wang X."/>
            <person name="Huang Y."/>
            <person name="Chen W."/>
            <person name="Liu H."/>
            <person name="Guo L."/>
            <person name="Chen Y."/>
            <person name="Luo F."/>
            <person name="Zhou W."/>
            <person name="Sun J."/>
            <person name="Mao Q."/>
            <person name="Liang P."/>
            <person name="Zhou C."/>
            <person name="Tian Y."/>
            <person name="Men J."/>
            <person name="Lv X."/>
            <person name="Huang L."/>
            <person name="Zhou J."/>
            <person name="Hu Y."/>
            <person name="Li R."/>
            <person name="Zhang F."/>
            <person name="Lei H."/>
            <person name="Li X."/>
            <person name="Hu X."/>
            <person name="Liang C."/>
            <person name="Xu J."/>
            <person name="Wu Z."/>
            <person name="Yu X."/>
        </authorList>
    </citation>
    <scope>NUCLEOTIDE SEQUENCE</scope>
    <source>
        <strain>Henan</strain>
    </source>
</reference>
<keyword evidence="2" id="KW-1185">Reference proteome</keyword>
<dbReference type="EMBL" id="DF143698">
    <property type="protein sequence ID" value="GAA54046.1"/>
    <property type="molecule type" value="Genomic_DNA"/>
</dbReference>
<name>G7YM65_CLOSI</name>
<accession>G7YM65</accession>
<dbReference type="Proteomes" id="UP000008909">
    <property type="component" value="Unassembled WGS sequence"/>
</dbReference>
<reference evidence="1" key="1">
    <citation type="journal article" date="2011" name="Genome Biol.">
        <title>The draft genome of the carcinogenic human liver fluke Clonorchis sinensis.</title>
        <authorList>
            <person name="Wang X."/>
            <person name="Chen W."/>
            <person name="Huang Y."/>
            <person name="Sun J."/>
            <person name="Men J."/>
            <person name="Liu H."/>
            <person name="Luo F."/>
            <person name="Guo L."/>
            <person name="Lv X."/>
            <person name="Deng C."/>
            <person name="Zhou C."/>
            <person name="Fan Y."/>
            <person name="Li X."/>
            <person name="Huang L."/>
            <person name="Hu Y."/>
            <person name="Liang C."/>
            <person name="Hu X."/>
            <person name="Xu J."/>
            <person name="Yu X."/>
        </authorList>
    </citation>
    <scope>NUCLEOTIDE SEQUENCE [LARGE SCALE GENOMIC DNA]</scope>
    <source>
        <strain evidence="1">Henan</strain>
    </source>
</reference>
<sequence length="186" mass="21307">MHEGQEGYAFGWKKFRVPIQAGTKKELEYLFSVQLKSLLTYWHNERTKLQIQRLQKCIDGFSETGRGNYSQFCRKLFNSQRPILSFFGPIREFSYMKIYCDILNSILTGTSGSPCATQPIRKYDSADERHVKIKLLGIKNATEKVLHLNDRLPDVISSAEFVDRKAIVQMGSEVNGNSTNTETTNN</sequence>